<dbReference type="HOGENOM" id="CLU_057999_2_0_9"/>
<feature type="domain" description="Competence protein CoiA-like N-terminal" evidence="2">
    <location>
        <begin position="49"/>
        <end position="83"/>
    </location>
</feature>
<gene>
    <name evidence="3" type="ORF">HMPREF1557_01979</name>
</gene>
<proteinExistence type="predicted"/>
<dbReference type="PATRIC" id="fig|1227275.3.peg.1779"/>
<dbReference type="EMBL" id="AWVA01000117">
    <property type="protein sequence ID" value="ERJ73991.1"/>
    <property type="molecule type" value="Genomic_DNA"/>
</dbReference>
<evidence type="ECO:0000259" key="2">
    <source>
        <dbReference type="Pfam" id="PF25164"/>
    </source>
</evidence>
<sequence>MDLFALTFLPFPEQIGESILNGGLAMLLARDKEGRLVSLLEGLPEGGRGPFFCPGCGGQVQLKKGKIKRPYFAHLALADCQFFWENEGQEHLGLKAALYRSLKPVCQVRVEVVLPELQQVADLLVKDKLALEVQCSSLSKERLQERTQAYHSHGFQVRWLLGKKLWLDKSLTALQKGFLYFSVNMGFHLWELDLERGCLRLKYLIYEDWHGRVHYLVKECPFSGDCLAFLRQPYVKQPLASYQVKMDQQLLTYIQRQLYARNPKWLQRQAQAYEQGDNLLARSLADYYPQLRPPQGPFCQINRDLTPFVDEFLAYYRLSGAQGVQVLYPPAFYDKIKEKSRRNLLRGLDPQ</sequence>
<feature type="domain" description="Competence protein CoiA nuclease-like" evidence="1">
    <location>
        <begin position="87"/>
        <end position="193"/>
    </location>
</feature>
<reference evidence="3 4" key="1">
    <citation type="submission" date="2013-06" db="EMBL/GenBank/DDBJ databases">
        <authorList>
            <person name="Weinstock G."/>
            <person name="Sodergren E."/>
            <person name="Lobos E.A."/>
            <person name="Fulton L."/>
            <person name="Fulton R."/>
            <person name="Courtney L."/>
            <person name="Fronick C."/>
            <person name="O'Laughlin M."/>
            <person name="Godfrey J."/>
            <person name="Wilson R.M."/>
            <person name="Miner T."/>
            <person name="Farmer C."/>
            <person name="Delehaunty K."/>
            <person name="Cordes M."/>
            <person name="Minx P."/>
            <person name="Tomlinson C."/>
            <person name="Chen J."/>
            <person name="Wollam A."/>
            <person name="Pepin K.H."/>
            <person name="Bhonagiri V."/>
            <person name="Zhang X."/>
            <person name="Warren W."/>
            <person name="Mitreva M."/>
            <person name="Mardis E.R."/>
            <person name="Wilson R.K."/>
        </authorList>
    </citation>
    <scope>NUCLEOTIDE SEQUENCE [LARGE SCALE GENOMIC DNA]</scope>
    <source>
        <strain evidence="3 4">W1703</strain>
    </source>
</reference>
<accession>U2IJC3</accession>
<evidence type="ECO:0000259" key="1">
    <source>
        <dbReference type="Pfam" id="PF06054"/>
    </source>
</evidence>
<dbReference type="InterPro" id="IPR021176">
    <property type="entry name" value="Competence-induced_CoiA"/>
</dbReference>
<evidence type="ECO:0000313" key="3">
    <source>
        <dbReference type="EMBL" id="ERJ73991.1"/>
    </source>
</evidence>
<dbReference type="AlphaFoldDB" id="U2IJC3"/>
<dbReference type="Pfam" id="PF06054">
    <property type="entry name" value="CoiA_nuc"/>
    <property type="match status" value="1"/>
</dbReference>
<dbReference type="InterPro" id="IPR057253">
    <property type="entry name" value="CoiA-like_N"/>
</dbReference>
<dbReference type="Proteomes" id="UP000016617">
    <property type="component" value="Unassembled WGS sequence"/>
</dbReference>
<organism evidence="3 4">
    <name type="scientific">Streptococcus sobrinus W1703</name>
    <dbReference type="NCBI Taxonomy" id="1227275"/>
    <lineage>
        <taxon>Bacteria</taxon>
        <taxon>Bacillati</taxon>
        <taxon>Bacillota</taxon>
        <taxon>Bacilli</taxon>
        <taxon>Lactobacillales</taxon>
        <taxon>Streptococcaceae</taxon>
        <taxon>Streptococcus</taxon>
    </lineage>
</organism>
<dbReference type="InterPro" id="IPR010330">
    <property type="entry name" value="CoiA_nuc"/>
</dbReference>
<dbReference type="Pfam" id="PF25164">
    <property type="entry name" value="CoiA_N"/>
    <property type="match status" value="1"/>
</dbReference>
<dbReference type="PIRSF" id="PIRSF007487">
    <property type="entry name" value="Competence-induced_CoiA_bac"/>
    <property type="match status" value="1"/>
</dbReference>
<name>U2IJC3_9STRE</name>
<evidence type="ECO:0000313" key="4">
    <source>
        <dbReference type="Proteomes" id="UP000016617"/>
    </source>
</evidence>
<protein>
    <submittedName>
        <fullName evidence="3">Competence protein CoiA-like protein</fullName>
    </submittedName>
</protein>
<comment type="caution">
    <text evidence="3">The sequence shown here is derived from an EMBL/GenBank/DDBJ whole genome shotgun (WGS) entry which is preliminary data.</text>
</comment>